<evidence type="ECO:0000313" key="8">
    <source>
        <dbReference type="Proteomes" id="UP001479436"/>
    </source>
</evidence>
<feature type="domain" description="C2H2-type" evidence="6">
    <location>
        <begin position="154"/>
        <end position="183"/>
    </location>
</feature>
<dbReference type="Proteomes" id="UP001479436">
    <property type="component" value="Unassembled WGS sequence"/>
</dbReference>
<comment type="caution">
    <text evidence="7">The sequence shown here is derived from an EMBL/GenBank/DDBJ whole genome shotgun (WGS) entry which is preliminary data.</text>
</comment>
<dbReference type="PROSITE" id="PS50157">
    <property type="entry name" value="ZINC_FINGER_C2H2_2"/>
    <property type="match status" value="4"/>
</dbReference>
<dbReference type="InterPro" id="IPR036236">
    <property type="entry name" value="Znf_C2H2_sf"/>
</dbReference>
<keyword evidence="4" id="KW-0862">Zinc</keyword>
<dbReference type="PROSITE" id="PS00028">
    <property type="entry name" value="ZINC_FINGER_C2H2_1"/>
    <property type="match status" value="4"/>
</dbReference>
<evidence type="ECO:0000313" key="7">
    <source>
        <dbReference type="EMBL" id="KAK9761902.1"/>
    </source>
</evidence>
<keyword evidence="2" id="KW-0677">Repeat</keyword>
<feature type="domain" description="C2H2-type" evidence="6">
    <location>
        <begin position="96"/>
        <end position="123"/>
    </location>
</feature>
<proteinExistence type="predicted"/>
<keyword evidence="8" id="KW-1185">Reference proteome</keyword>
<protein>
    <recommendedName>
        <fullName evidence="6">C2H2-type domain-containing protein</fullName>
    </recommendedName>
</protein>
<dbReference type="SMART" id="SM00355">
    <property type="entry name" value="ZnF_C2H2"/>
    <property type="match status" value="4"/>
</dbReference>
<accession>A0ABR2WK86</accession>
<dbReference type="Pfam" id="PF00096">
    <property type="entry name" value="zf-C2H2"/>
    <property type="match status" value="4"/>
</dbReference>
<feature type="domain" description="C2H2-type" evidence="6">
    <location>
        <begin position="124"/>
        <end position="153"/>
    </location>
</feature>
<evidence type="ECO:0000256" key="2">
    <source>
        <dbReference type="ARBA" id="ARBA00022737"/>
    </source>
</evidence>
<evidence type="ECO:0000259" key="6">
    <source>
        <dbReference type="PROSITE" id="PS50157"/>
    </source>
</evidence>
<keyword evidence="1" id="KW-0479">Metal-binding</keyword>
<dbReference type="Gene3D" id="3.30.160.60">
    <property type="entry name" value="Classic Zinc Finger"/>
    <property type="match status" value="4"/>
</dbReference>
<dbReference type="InterPro" id="IPR013087">
    <property type="entry name" value="Znf_C2H2_type"/>
</dbReference>
<evidence type="ECO:0000256" key="1">
    <source>
        <dbReference type="ARBA" id="ARBA00022723"/>
    </source>
</evidence>
<reference evidence="7 8" key="1">
    <citation type="submission" date="2023-04" db="EMBL/GenBank/DDBJ databases">
        <title>Genome of Basidiobolus ranarum AG-B5.</title>
        <authorList>
            <person name="Stajich J.E."/>
            <person name="Carter-House D."/>
            <person name="Gryganskyi A."/>
        </authorList>
    </citation>
    <scope>NUCLEOTIDE SEQUENCE [LARGE SCALE GENOMIC DNA]</scope>
    <source>
        <strain evidence="7 8">AG-B5</strain>
    </source>
</reference>
<dbReference type="EMBL" id="JASJQH010001175">
    <property type="protein sequence ID" value="KAK9761902.1"/>
    <property type="molecule type" value="Genomic_DNA"/>
</dbReference>
<organism evidence="7 8">
    <name type="scientific">Basidiobolus ranarum</name>
    <dbReference type="NCBI Taxonomy" id="34480"/>
    <lineage>
        <taxon>Eukaryota</taxon>
        <taxon>Fungi</taxon>
        <taxon>Fungi incertae sedis</taxon>
        <taxon>Zoopagomycota</taxon>
        <taxon>Entomophthoromycotina</taxon>
        <taxon>Basidiobolomycetes</taxon>
        <taxon>Basidiobolales</taxon>
        <taxon>Basidiobolaceae</taxon>
        <taxon>Basidiobolus</taxon>
    </lineage>
</organism>
<evidence type="ECO:0000256" key="4">
    <source>
        <dbReference type="ARBA" id="ARBA00022833"/>
    </source>
</evidence>
<gene>
    <name evidence="7" type="ORF">K7432_012846</name>
</gene>
<dbReference type="PANTHER" id="PTHR14003:SF19">
    <property type="entry name" value="YY2 TRANSCRIPTION FACTOR"/>
    <property type="match status" value="1"/>
</dbReference>
<evidence type="ECO:0000256" key="5">
    <source>
        <dbReference type="PROSITE-ProRule" id="PRU00042"/>
    </source>
</evidence>
<evidence type="ECO:0000256" key="3">
    <source>
        <dbReference type="ARBA" id="ARBA00022771"/>
    </source>
</evidence>
<name>A0ABR2WK86_9FUNG</name>
<sequence length="197" mass="22112">MDLSEILNPSASADLIATKISTLNIQGSTSKATPMDFSVSKPEPLTSHMAKSDEVSTGLVTTVRRFSCTWPECKKTFSRKSLLDRHHCTHTGDRPHVCTVCSRGFIQRSALLVHMRTHTGEKPYHCPHEDCEQSFSDSSALSRHKKSHLGVRSYICEFSGCEKAFTRRTALSKHRSKHLDKTIFIYLPEETVFVKSG</sequence>
<feature type="domain" description="C2H2-type" evidence="6">
    <location>
        <begin position="66"/>
        <end position="95"/>
    </location>
</feature>
<dbReference type="SUPFAM" id="SSF57667">
    <property type="entry name" value="beta-beta-alpha zinc fingers"/>
    <property type="match status" value="3"/>
</dbReference>
<dbReference type="PANTHER" id="PTHR14003">
    <property type="entry name" value="TRANSCRIPTIONAL REPRESSOR PROTEIN YY"/>
    <property type="match status" value="1"/>
</dbReference>
<keyword evidence="3 5" id="KW-0863">Zinc-finger</keyword>